<dbReference type="EMBL" id="CP123443">
    <property type="protein sequence ID" value="WGK68316.1"/>
    <property type="molecule type" value="Genomic_DNA"/>
</dbReference>
<keyword evidence="4" id="KW-0732">Signal</keyword>
<keyword evidence="2" id="KW-0574">Periplasm</keyword>
<dbReference type="InterPro" id="IPR006714">
    <property type="entry name" value="FlaA"/>
</dbReference>
<dbReference type="RefSeq" id="WP_326926489.1">
    <property type="nucleotide sequence ID" value="NZ_CP123443.1"/>
</dbReference>
<dbReference type="Pfam" id="PF04620">
    <property type="entry name" value="FlaA"/>
    <property type="match status" value="1"/>
</dbReference>
<name>A0ABY8MEA4_9SPIO</name>
<evidence type="ECO:0000256" key="3">
    <source>
        <dbReference type="ARBA" id="ARBA00023143"/>
    </source>
</evidence>
<accession>A0ABY8MEA4</accession>
<keyword evidence="6" id="KW-1185">Reference proteome</keyword>
<feature type="signal peptide" evidence="4">
    <location>
        <begin position="1"/>
        <end position="26"/>
    </location>
</feature>
<evidence type="ECO:0000256" key="1">
    <source>
        <dbReference type="ARBA" id="ARBA00004631"/>
    </source>
</evidence>
<comment type="subcellular location">
    <subcellularLocation>
        <location evidence="1">Periplasmic flagellum</location>
    </subcellularLocation>
</comment>
<gene>
    <name evidence="5" type="ORF">P0082_07450</name>
</gene>
<keyword evidence="5" id="KW-0282">Flagellum</keyword>
<evidence type="ECO:0000256" key="2">
    <source>
        <dbReference type="ARBA" id="ARBA00022764"/>
    </source>
</evidence>
<evidence type="ECO:0000313" key="6">
    <source>
        <dbReference type="Proteomes" id="UP001228690"/>
    </source>
</evidence>
<feature type="chain" id="PRO_5046959422" evidence="4">
    <location>
        <begin position="27"/>
        <end position="244"/>
    </location>
</feature>
<reference evidence="5 6" key="1">
    <citation type="submission" date="2023-04" db="EMBL/GenBank/DDBJ databases">
        <title>Spirochaete genome identified in red abalone sample constitutes a novel genus.</title>
        <authorList>
            <person name="Sharma S.P."/>
            <person name="Purcell C.M."/>
            <person name="Hyde J.R."/>
            <person name="Severin A.J."/>
        </authorList>
    </citation>
    <scope>NUCLEOTIDE SEQUENCE [LARGE SCALE GENOMIC DNA]</scope>
    <source>
        <strain evidence="5 6">SP-2023</strain>
    </source>
</reference>
<sequence length="244" mass="27368">MNKYRVTLLSFLSLILLSFANPVLFAQDAGADPTSLEQTQAQQSIKETAIRSFEDEGFWRGYFSRDNGLIQVRTRISAGPQAKPVLETVEGEGDDSSASEDSHILGVRLDFKRRAIGEAYILPMRPIPIEGTVKTVSIWVAGRNSTHVLKLVVRDRFGNNAELYMGKLNFLGWKKLTATVPPYLKQRDFHYSNTGTGLLIESFKIETSLKDSLGTFYVYFDDLRATTDLFGTDAKDPDDPSDNW</sequence>
<keyword evidence="5" id="KW-0969">Cilium</keyword>
<evidence type="ECO:0000313" key="5">
    <source>
        <dbReference type="EMBL" id="WGK68316.1"/>
    </source>
</evidence>
<protein>
    <submittedName>
        <fullName evidence="5">Flagellar filament outer layer protein FlaA</fullName>
    </submittedName>
</protein>
<keyword evidence="3" id="KW-0975">Bacterial flagellum</keyword>
<organism evidence="5 6">
    <name type="scientific">Candidatus Haliotispira prima</name>
    <dbReference type="NCBI Taxonomy" id="3034016"/>
    <lineage>
        <taxon>Bacteria</taxon>
        <taxon>Pseudomonadati</taxon>
        <taxon>Spirochaetota</taxon>
        <taxon>Spirochaetia</taxon>
        <taxon>Spirochaetales</taxon>
        <taxon>Spirochaetaceae</taxon>
        <taxon>Candidatus Haliotispira</taxon>
    </lineage>
</organism>
<proteinExistence type="predicted"/>
<evidence type="ECO:0000256" key="4">
    <source>
        <dbReference type="SAM" id="SignalP"/>
    </source>
</evidence>
<keyword evidence="5" id="KW-0966">Cell projection</keyword>
<dbReference type="Proteomes" id="UP001228690">
    <property type="component" value="Chromosome"/>
</dbReference>